<name>A0A8R7URY0_TRIUA</name>
<feature type="region of interest" description="Disordered" evidence="1">
    <location>
        <begin position="35"/>
        <end position="70"/>
    </location>
</feature>
<protein>
    <submittedName>
        <fullName evidence="2">Uncharacterized protein</fullName>
    </submittedName>
</protein>
<organism evidence="2 3">
    <name type="scientific">Triticum urartu</name>
    <name type="common">Red wild einkorn</name>
    <name type="synonym">Crithodium urartu</name>
    <dbReference type="NCBI Taxonomy" id="4572"/>
    <lineage>
        <taxon>Eukaryota</taxon>
        <taxon>Viridiplantae</taxon>
        <taxon>Streptophyta</taxon>
        <taxon>Embryophyta</taxon>
        <taxon>Tracheophyta</taxon>
        <taxon>Spermatophyta</taxon>
        <taxon>Magnoliopsida</taxon>
        <taxon>Liliopsida</taxon>
        <taxon>Poales</taxon>
        <taxon>Poaceae</taxon>
        <taxon>BOP clade</taxon>
        <taxon>Pooideae</taxon>
        <taxon>Triticodae</taxon>
        <taxon>Triticeae</taxon>
        <taxon>Triticinae</taxon>
        <taxon>Triticum</taxon>
    </lineage>
</organism>
<reference evidence="2" key="3">
    <citation type="submission" date="2022-06" db="UniProtKB">
        <authorList>
            <consortium name="EnsemblPlants"/>
        </authorList>
    </citation>
    <scope>IDENTIFICATION</scope>
</reference>
<dbReference type="EnsemblPlants" id="TuG1812G0600000969.01.T01">
    <property type="protein sequence ID" value="TuG1812G0600000969.01.T01.cds443107"/>
    <property type="gene ID" value="TuG1812G0600000969.01"/>
</dbReference>
<keyword evidence="3" id="KW-1185">Reference proteome</keyword>
<dbReference type="Gramene" id="TuG1812G0600000969.01.T01">
    <property type="protein sequence ID" value="TuG1812G0600000969.01.T01.cds443107"/>
    <property type="gene ID" value="TuG1812G0600000969.01"/>
</dbReference>
<reference evidence="2" key="2">
    <citation type="submission" date="2018-03" db="EMBL/GenBank/DDBJ databases">
        <title>The Triticum urartu genome reveals the dynamic nature of wheat genome evolution.</title>
        <authorList>
            <person name="Ling H."/>
            <person name="Ma B."/>
            <person name="Shi X."/>
            <person name="Liu H."/>
            <person name="Dong L."/>
            <person name="Sun H."/>
            <person name="Cao Y."/>
            <person name="Gao Q."/>
            <person name="Zheng S."/>
            <person name="Li Y."/>
            <person name="Yu Y."/>
            <person name="Du H."/>
            <person name="Qi M."/>
            <person name="Li Y."/>
            <person name="Yu H."/>
            <person name="Cui Y."/>
            <person name="Wang N."/>
            <person name="Chen C."/>
            <person name="Wu H."/>
            <person name="Zhao Y."/>
            <person name="Zhang J."/>
            <person name="Li Y."/>
            <person name="Zhou W."/>
            <person name="Zhang B."/>
            <person name="Hu W."/>
            <person name="Eijk M."/>
            <person name="Tang J."/>
            <person name="Witsenboer H."/>
            <person name="Zhao S."/>
            <person name="Li Z."/>
            <person name="Zhang A."/>
            <person name="Wang D."/>
            <person name="Liang C."/>
        </authorList>
    </citation>
    <scope>NUCLEOTIDE SEQUENCE [LARGE SCALE GENOMIC DNA]</scope>
    <source>
        <strain evidence="2">cv. G1812</strain>
    </source>
</reference>
<evidence type="ECO:0000256" key="1">
    <source>
        <dbReference type="SAM" id="MobiDB-lite"/>
    </source>
</evidence>
<dbReference type="AlphaFoldDB" id="A0A8R7URY0"/>
<evidence type="ECO:0000313" key="3">
    <source>
        <dbReference type="Proteomes" id="UP000015106"/>
    </source>
</evidence>
<proteinExistence type="predicted"/>
<accession>A0A8R7URY0</accession>
<sequence length="70" mass="7702">KCKNKARIEASIAEAYLNEEVATTTTKYYHDSIETRLNPAPRYNEEPTSNVSDLSLFEGQGGKASGPNPK</sequence>
<evidence type="ECO:0000313" key="2">
    <source>
        <dbReference type="EnsemblPlants" id="TuG1812G0600000969.01.T01.cds443107"/>
    </source>
</evidence>
<reference evidence="3" key="1">
    <citation type="journal article" date="2013" name="Nature">
        <title>Draft genome of the wheat A-genome progenitor Triticum urartu.</title>
        <authorList>
            <person name="Ling H.Q."/>
            <person name="Zhao S."/>
            <person name="Liu D."/>
            <person name="Wang J."/>
            <person name="Sun H."/>
            <person name="Zhang C."/>
            <person name="Fan H."/>
            <person name="Li D."/>
            <person name="Dong L."/>
            <person name="Tao Y."/>
            <person name="Gao C."/>
            <person name="Wu H."/>
            <person name="Li Y."/>
            <person name="Cui Y."/>
            <person name="Guo X."/>
            <person name="Zheng S."/>
            <person name="Wang B."/>
            <person name="Yu K."/>
            <person name="Liang Q."/>
            <person name="Yang W."/>
            <person name="Lou X."/>
            <person name="Chen J."/>
            <person name="Feng M."/>
            <person name="Jian J."/>
            <person name="Zhang X."/>
            <person name="Luo G."/>
            <person name="Jiang Y."/>
            <person name="Liu J."/>
            <person name="Wang Z."/>
            <person name="Sha Y."/>
            <person name="Zhang B."/>
            <person name="Wu H."/>
            <person name="Tang D."/>
            <person name="Shen Q."/>
            <person name="Xue P."/>
            <person name="Zou S."/>
            <person name="Wang X."/>
            <person name="Liu X."/>
            <person name="Wang F."/>
            <person name="Yang Y."/>
            <person name="An X."/>
            <person name="Dong Z."/>
            <person name="Zhang K."/>
            <person name="Zhang X."/>
            <person name="Luo M.C."/>
            <person name="Dvorak J."/>
            <person name="Tong Y."/>
            <person name="Wang J."/>
            <person name="Yang H."/>
            <person name="Li Z."/>
            <person name="Wang D."/>
            <person name="Zhang A."/>
            <person name="Wang J."/>
        </authorList>
    </citation>
    <scope>NUCLEOTIDE SEQUENCE</scope>
    <source>
        <strain evidence="3">cv. G1812</strain>
    </source>
</reference>
<dbReference type="Proteomes" id="UP000015106">
    <property type="component" value="Chromosome 6"/>
</dbReference>